<dbReference type="SMART" id="SM00382">
    <property type="entry name" value="AAA"/>
    <property type="match status" value="1"/>
</dbReference>
<feature type="domain" description="AAA+ ATPase" evidence="4">
    <location>
        <begin position="338"/>
        <end position="506"/>
    </location>
</feature>
<dbReference type="InterPro" id="IPR019489">
    <property type="entry name" value="Clp_ATPase_C"/>
</dbReference>
<reference evidence="6 7" key="1">
    <citation type="submission" date="2018-06" db="EMBL/GenBank/DDBJ databases">
        <title>Genomic Encyclopedia of Type Strains, Phase III (KMG-III): the genomes of soil and plant-associated and newly described type strains.</title>
        <authorList>
            <person name="Whitman W."/>
        </authorList>
    </citation>
    <scope>NUCLEOTIDE SEQUENCE [LARGE SCALE GENOMIC DNA]</scope>
    <source>
        <strain evidence="6 7">CGMCC 4.7090</strain>
    </source>
</reference>
<dbReference type="OrthoDB" id="9803641at2"/>
<dbReference type="GO" id="GO:0034605">
    <property type="term" value="P:cellular response to heat"/>
    <property type="evidence" value="ECO:0007669"/>
    <property type="project" value="TreeGrafter"/>
</dbReference>
<dbReference type="InterPro" id="IPR003959">
    <property type="entry name" value="ATPase_AAA_core"/>
</dbReference>
<sequence length="617" mass="68061">MNPEPDGTSVPLPAWLREIDLALCAHPQILLTGNVRDLYRLPDPAHDGMVRFMVLTEAVWSVAQARGYGALLTYSNGVGVEISHHIPEGGLQAAQAVLREADVEAGRPLHMTQVRDLVTAVTDLARRRQNGPPIALVLSDAARLFTGDLQLSPDERLFLATADRLAYRATPVGNGYNTVFWVLDREHDLPAWFASGNHTLRITGIPEPDLTARLETASDLVAVLPDVSPDIDERQIVIRRFAEASHGMRIRSMRDVVRLARAAGIPGSRVDDAVRAFRVGVPDNPWQSAGLRDRLRAADKELGNRVLGQPDAVRRVLDILARSATGLSGAHTGGQSKPRGVLFFAGPTGVGKTELAKALAELLFGDENAYLRFDMSEFSAEHSEARLIGAPPGFIGHDAGGELTNGIRQQPFRVVLFDEIEKAHTKLLDKFLQILDDGRLTDGRGGTVYFTEALIVFTTNLGIIVPGEDNKPVENVTDEQELPEIEERVRQYIEIFFRHLIGRPELYNRVEQSIVVFDFLRPEAALEIADRAIGRVADAVRRNFGTELQFSDEAREQLLQEATFNLRNGGRGIVAAMESTLLNPLARELFAHPPEPGRTLRVASIERQGQNYELVME</sequence>
<gene>
    <name evidence="6" type="ORF">B0I29_109234</name>
</gene>
<dbReference type="InterPro" id="IPR027417">
    <property type="entry name" value="P-loop_NTPase"/>
</dbReference>
<name>A0A327Z9J6_9ACTN</name>
<evidence type="ECO:0000313" key="6">
    <source>
        <dbReference type="EMBL" id="RAK35760.1"/>
    </source>
</evidence>
<dbReference type="Gene3D" id="3.40.50.300">
    <property type="entry name" value="P-loop containing nucleotide triphosphate hydrolases"/>
    <property type="match status" value="1"/>
</dbReference>
<dbReference type="Pfam" id="PF07724">
    <property type="entry name" value="AAA_2"/>
    <property type="match status" value="1"/>
</dbReference>
<dbReference type="EMBL" id="QLMJ01000009">
    <property type="protein sequence ID" value="RAK35760.1"/>
    <property type="molecule type" value="Genomic_DNA"/>
</dbReference>
<dbReference type="InterPro" id="IPR050130">
    <property type="entry name" value="ClpA_ClpB"/>
</dbReference>
<evidence type="ECO:0000256" key="2">
    <source>
        <dbReference type="ARBA" id="ARBA00022840"/>
    </source>
</evidence>
<dbReference type="PRINTS" id="PR00300">
    <property type="entry name" value="CLPPROTEASEA"/>
</dbReference>
<dbReference type="PANTHER" id="PTHR11638">
    <property type="entry name" value="ATP-DEPENDENT CLP PROTEASE"/>
    <property type="match status" value="1"/>
</dbReference>
<keyword evidence="7" id="KW-1185">Reference proteome</keyword>
<dbReference type="InterPro" id="IPR001270">
    <property type="entry name" value="ClpA/B"/>
</dbReference>
<evidence type="ECO:0000256" key="1">
    <source>
        <dbReference type="ARBA" id="ARBA00022741"/>
    </source>
</evidence>
<evidence type="ECO:0000313" key="7">
    <source>
        <dbReference type="Proteomes" id="UP000249341"/>
    </source>
</evidence>
<dbReference type="GO" id="GO:0005737">
    <property type="term" value="C:cytoplasm"/>
    <property type="evidence" value="ECO:0007669"/>
    <property type="project" value="TreeGrafter"/>
</dbReference>
<protein>
    <submittedName>
        <fullName evidence="6">ClpA/ClpB-like protein</fullName>
    </submittedName>
</protein>
<dbReference type="RefSeq" id="WP_111650758.1">
    <property type="nucleotide sequence ID" value="NZ_JACHWI010000006.1"/>
</dbReference>
<feature type="domain" description="Clp ATPase C-terminal" evidence="5">
    <location>
        <begin position="520"/>
        <end position="614"/>
    </location>
</feature>
<proteinExistence type="predicted"/>
<keyword evidence="2" id="KW-0067">ATP-binding</keyword>
<dbReference type="InterPro" id="IPR003593">
    <property type="entry name" value="AAA+_ATPase"/>
</dbReference>
<dbReference type="GO" id="GO:0005524">
    <property type="term" value="F:ATP binding"/>
    <property type="evidence" value="ECO:0007669"/>
    <property type="project" value="UniProtKB-KW"/>
</dbReference>
<evidence type="ECO:0000259" key="5">
    <source>
        <dbReference type="SMART" id="SM01086"/>
    </source>
</evidence>
<dbReference type="Pfam" id="PF10431">
    <property type="entry name" value="ClpB_D2-small"/>
    <property type="match status" value="1"/>
</dbReference>
<evidence type="ECO:0000259" key="4">
    <source>
        <dbReference type="SMART" id="SM00382"/>
    </source>
</evidence>
<dbReference type="SMART" id="SM01086">
    <property type="entry name" value="ClpB_D2-small"/>
    <property type="match status" value="1"/>
</dbReference>
<dbReference type="AlphaFoldDB" id="A0A327Z9J6"/>
<keyword evidence="3" id="KW-0143">Chaperone</keyword>
<accession>A0A327Z9J6</accession>
<keyword evidence="1" id="KW-0547">Nucleotide-binding</keyword>
<dbReference type="GO" id="GO:0016887">
    <property type="term" value="F:ATP hydrolysis activity"/>
    <property type="evidence" value="ECO:0007669"/>
    <property type="project" value="InterPro"/>
</dbReference>
<organism evidence="6 7">
    <name type="scientific">Actinoplanes lutulentus</name>
    <dbReference type="NCBI Taxonomy" id="1287878"/>
    <lineage>
        <taxon>Bacteria</taxon>
        <taxon>Bacillati</taxon>
        <taxon>Actinomycetota</taxon>
        <taxon>Actinomycetes</taxon>
        <taxon>Micromonosporales</taxon>
        <taxon>Micromonosporaceae</taxon>
        <taxon>Actinoplanes</taxon>
    </lineage>
</organism>
<dbReference type="Proteomes" id="UP000249341">
    <property type="component" value="Unassembled WGS sequence"/>
</dbReference>
<dbReference type="SUPFAM" id="SSF52540">
    <property type="entry name" value="P-loop containing nucleoside triphosphate hydrolases"/>
    <property type="match status" value="1"/>
</dbReference>
<evidence type="ECO:0000256" key="3">
    <source>
        <dbReference type="ARBA" id="ARBA00023186"/>
    </source>
</evidence>
<comment type="caution">
    <text evidence="6">The sequence shown here is derived from an EMBL/GenBank/DDBJ whole genome shotgun (WGS) entry which is preliminary data.</text>
</comment>
<dbReference type="CDD" id="cd19499">
    <property type="entry name" value="RecA-like_ClpB_Hsp104-like"/>
    <property type="match status" value="1"/>
</dbReference>
<dbReference type="PANTHER" id="PTHR11638:SF18">
    <property type="entry name" value="HEAT SHOCK PROTEIN 104"/>
    <property type="match status" value="1"/>
</dbReference>
<dbReference type="Gene3D" id="1.10.8.60">
    <property type="match status" value="1"/>
</dbReference>